<feature type="region of interest" description="Disordered" evidence="1">
    <location>
        <begin position="827"/>
        <end position="926"/>
    </location>
</feature>
<evidence type="ECO:0000313" key="2">
    <source>
        <dbReference type="EnsemblMetazoa" id="AMAM002938-PA"/>
    </source>
</evidence>
<sequence length="926" mass="100580">MPNLQSDQPCPAQTHLPPNDQHPLNVSQAGNGHNTDESYERPLRSLLPMYTLPTDSENESSTNGNGVDENDHSDSNNHLTVHEQIKHQQTDDQQQQQQQQQQQHQQSLQQAQQAQTVQQPSFNLVKLFIKQKSSSTDTCMDVSSGCWPSDSTNSGGSGDHQLHHLGTTTGALRCRKKSMHDSGKCSTTGGGSVVGGRHGEEDEYQLDSLDAQINNGHVNANNNNGSHSDADEEADDELNEGGRGPPPSSPQRGQGPGNGGAVTAAPGGGNGAREKVRVIPPSFLDRLNELGDKQKAPVFVVYPNYALPDLGFLKTQNEVVISPLTFKETMTGAGRPLKKPRPVSMNDMESIRQREYKHVTDWKSLVFLLPAEYRKLLRHIPEVGELSLSTEKQPMFCMTPPLRRGVARGVSCDCTNLLNQNTQTYNSSSSGGSSSAAPSSGYRGSSTMLTTDSEMDGILGPSNSSNIFNNNLYVYQYDSPAEILAPCERPPSGRTAGVVPKSILRRPPGTGARGTSSSSGNVAAGNGGTSQSNMKAKRSSMFEEQHAPHYPQASREKRRSLQEHHSYNFYEDAEEEEQQAEQCGEPKLHNSPNMTPHPRLANTPKLPSADHYHKLNKLVELNDSEVAATTNHDAGHAGDDDLEARARAEQFLSHVPKSELKHYAEIAHILESTEMIESSEPAYDRTRLRNEVSRLLSQKRNVVTFTKQQTTGPTSTNTPTIGGNNTTPVRQHPSPGTALLRPTEIKFSTPPNSPNMSVTVAKTGPHHTLAGAERKPPVAQRTPPSMVGSPASIGAEKEKQDKIQTNRFKRLQIQWELLSKEANAAKAAAADSQRKEIRSGGNTPTGGNGGPKSRIPRPVSYPTTRTNSDPVVSKTLKSPSRIVAPKRYGTLQSPVTTPPTPAPRTPSKTFSNTTPKKVSSAPSRYV</sequence>
<feature type="compositionally biased region" description="Low complexity" evidence="1">
    <location>
        <begin position="423"/>
        <end position="446"/>
    </location>
</feature>
<feature type="region of interest" description="Disordered" evidence="1">
    <location>
        <begin position="1"/>
        <end position="106"/>
    </location>
</feature>
<name>A0A182SAJ7_9DIPT</name>
<protein>
    <submittedName>
        <fullName evidence="2">Uncharacterized protein</fullName>
    </submittedName>
</protein>
<proteinExistence type="predicted"/>
<feature type="compositionally biased region" description="Basic and acidic residues" evidence="1">
    <location>
        <begin position="69"/>
        <end position="90"/>
    </location>
</feature>
<organism evidence="2 3">
    <name type="scientific">Anopheles maculatus</name>
    <dbReference type="NCBI Taxonomy" id="74869"/>
    <lineage>
        <taxon>Eukaryota</taxon>
        <taxon>Metazoa</taxon>
        <taxon>Ecdysozoa</taxon>
        <taxon>Arthropoda</taxon>
        <taxon>Hexapoda</taxon>
        <taxon>Insecta</taxon>
        <taxon>Pterygota</taxon>
        <taxon>Neoptera</taxon>
        <taxon>Endopterygota</taxon>
        <taxon>Diptera</taxon>
        <taxon>Nematocera</taxon>
        <taxon>Culicoidea</taxon>
        <taxon>Culicidae</taxon>
        <taxon>Anophelinae</taxon>
        <taxon>Anopheles</taxon>
        <taxon>Anopheles maculatus group</taxon>
    </lineage>
</organism>
<feature type="region of interest" description="Disordered" evidence="1">
    <location>
        <begin position="423"/>
        <end position="457"/>
    </location>
</feature>
<reference evidence="2" key="2">
    <citation type="submission" date="2020-05" db="UniProtKB">
        <authorList>
            <consortium name="EnsemblMetazoa"/>
        </authorList>
    </citation>
    <scope>IDENTIFICATION</scope>
    <source>
        <strain evidence="2">maculatus3</strain>
    </source>
</reference>
<feature type="region of interest" description="Disordered" evidence="1">
    <location>
        <begin position="707"/>
        <end position="735"/>
    </location>
</feature>
<feature type="region of interest" description="Disordered" evidence="1">
    <location>
        <begin position="214"/>
        <end position="274"/>
    </location>
</feature>
<keyword evidence="3" id="KW-1185">Reference proteome</keyword>
<feature type="compositionally biased region" description="Low complexity" evidence="1">
    <location>
        <begin position="91"/>
        <end position="106"/>
    </location>
</feature>
<feature type="compositionally biased region" description="Low complexity" evidence="1">
    <location>
        <begin position="214"/>
        <end position="227"/>
    </location>
</feature>
<evidence type="ECO:0000313" key="3">
    <source>
        <dbReference type="Proteomes" id="UP000075901"/>
    </source>
</evidence>
<feature type="region of interest" description="Disordered" evidence="1">
    <location>
        <begin position="768"/>
        <end position="804"/>
    </location>
</feature>
<feature type="compositionally biased region" description="Basic and acidic residues" evidence="1">
    <location>
        <begin position="34"/>
        <end position="43"/>
    </location>
</feature>
<reference evidence="3" key="1">
    <citation type="submission" date="2013-09" db="EMBL/GenBank/DDBJ databases">
        <title>The Genome Sequence of Anopheles maculatus species B.</title>
        <authorList>
            <consortium name="The Broad Institute Genomics Platform"/>
            <person name="Neafsey D.E."/>
            <person name="Besansky N."/>
            <person name="Howell P."/>
            <person name="Walton C."/>
            <person name="Young S.K."/>
            <person name="Zeng Q."/>
            <person name="Gargeya S."/>
            <person name="Fitzgerald M."/>
            <person name="Haas B."/>
            <person name="Abouelleil A."/>
            <person name="Allen A.W."/>
            <person name="Alvarado L."/>
            <person name="Arachchi H.M."/>
            <person name="Berlin A.M."/>
            <person name="Chapman S.B."/>
            <person name="Gainer-Dewar J."/>
            <person name="Goldberg J."/>
            <person name="Griggs A."/>
            <person name="Gujja S."/>
            <person name="Hansen M."/>
            <person name="Howarth C."/>
            <person name="Imamovic A."/>
            <person name="Ireland A."/>
            <person name="Larimer J."/>
            <person name="McCowan C."/>
            <person name="Murphy C."/>
            <person name="Pearson M."/>
            <person name="Poon T.W."/>
            <person name="Priest M."/>
            <person name="Roberts A."/>
            <person name="Saif S."/>
            <person name="Shea T."/>
            <person name="Sisk P."/>
            <person name="Sykes S."/>
            <person name="Wortman J."/>
            <person name="Nusbaum C."/>
            <person name="Birren B."/>
        </authorList>
    </citation>
    <scope>NUCLEOTIDE SEQUENCE [LARGE SCALE GENOMIC DNA]</scope>
    <source>
        <strain evidence="3">maculatus3</strain>
    </source>
</reference>
<feature type="compositionally biased region" description="Polar residues" evidence="1">
    <location>
        <begin position="910"/>
        <end position="926"/>
    </location>
</feature>
<feature type="compositionally biased region" description="Basic and acidic residues" evidence="1">
    <location>
        <begin position="795"/>
        <end position="804"/>
    </location>
</feature>
<feature type="region of interest" description="Disordered" evidence="1">
    <location>
        <begin position="486"/>
        <end position="608"/>
    </location>
</feature>
<feature type="compositionally biased region" description="Polar residues" evidence="1">
    <location>
        <begin position="861"/>
        <end position="878"/>
    </location>
</feature>
<feature type="compositionally biased region" description="Polar residues" evidence="1">
    <location>
        <begin position="53"/>
        <end position="65"/>
    </location>
</feature>
<evidence type="ECO:0000256" key="1">
    <source>
        <dbReference type="SAM" id="MobiDB-lite"/>
    </source>
</evidence>
<dbReference type="Proteomes" id="UP000075901">
    <property type="component" value="Unassembled WGS sequence"/>
</dbReference>
<dbReference type="EnsemblMetazoa" id="AMAM002938-RA">
    <property type="protein sequence ID" value="AMAM002938-PA"/>
    <property type="gene ID" value="AMAM002938"/>
</dbReference>
<dbReference type="VEuPathDB" id="VectorBase:AMAM002938"/>
<feature type="compositionally biased region" description="Low complexity" evidence="1">
    <location>
        <begin position="509"/>
        <end position="524"/>
    </location>
</feature>
<feature type="compositionally biased region" description="Low complexity" evidence="1">
    <location>
        <begin position="710"/>
        <end position="728"/>
    </location>
</feature>
<feature type="compositionally biased region" description="Polar residues" evidence="1">
    <location>
        <begin position="22"/>
        <end position="33"/>
    </location>
</feature>
<feature type="region of interest" description="Disordered" evidence="1">
    <location>
        <begin position="144"/>
        <end position="198"/>
    </location>
</feature>
<dbReference type="AlphaFoldDB" id="A0A182SAJ7"/>
<accession>A0A182SAJ7</accession>
<feature type="compositionally biased region" description="Acidic residues" evidence="1">
    <location>
        <begin position="230"/>
        <end position="239"/>
    </location>
</feature>
<feature type="compositionally biased region" description="Gly residues" evidence="1">
    <location>
        <begin position="254"/>
        <end position="271"/>
    </location>
</feature>